<feature type="region of interest" description="Disordered" evidence="2">
    <location>
        <begin position="77"/>
        <end position="102"/>
    </location>
</feature>
<organism evidence="3 4">
    <name type="scientific">Catenaria anguillulae PL171</name>
    <dbReference type="NCBI Taxonomy" id="765915"/>
    <lineage>
        <taxon>Eukaryota</taxon>
        <taxon>Fungi</taxon>
        <taxon>Fungi incertae sedis</taxon>
        <taxon>Blastocladiomycota</taxon>
        <taxon>Blastocladiomycetes</taxon>
        <taxon>Blastocladiales</taxon>
        <taxon>Catenariaceae</taxon>
        <taxon>Catenaria</taxon>
    </lineage>
</organism>
<protein>
    <submittedName>
        <fullName evidence="3">Uncharacterized protein</fullName>
    </submittedName>
</protein>
<evidence type="ECO:0000313" key="4">
    <source>
        <dbReference type="Proteomes" id="UP000193411"/>
    </source>
</evidence>
<gene>
    <name evidence="3" type="ORF">BCR44DRAFT_23701</name>
</gene>
<sequence length="947" mass="99606">MATQAPSRPWTSSNKSGVICSCCRDLNEHSPSCHQGSTHPSTLDHDYSVVADPTVPVYHRHHHQVSIRHPDRIHDRYMSSHRHPAPRRPSRSDPSSHDCCNHAGVDARTQHGPAPLVYDDWHALAAEREPQSSGACLHHHGHFAGAYGPSPTCPDYSNLLSPCSGTDCMEGSSQQGLQPFQQPISGPPPVQVERLQGFKSSSSGCSSSLGPQSLAINAGQSTPNLHARRLNSAVATGSTTSPPRNLPRIRVAQPSANHASAMRAFSKAPASPPAQLEHQRPHWCNECSAFHQLDVSRFDPSPISQAHVTATQSAPCSTEPHIPEMEQTHVCHDDHVFHQHVPSGPVPQPHSVSRSLPPSSMVDTAPLETPALTSLRLKPSVHFLEHDPPHVHAQLSSTGLGKPDNGPAFTNSQSKTDAESAAIAANLAATQALEAASDLHATVVRLQGLLLDARTEAKKWRKAARALEKEVKKAQDTVVVLSKCSSCEKKDTAVDAGVQCVETTTADALTQTGEVDEDRWRPCGVQVGSPATSLVVAETQTDDVKCAATAAPPICESSGTQTVESALMVPFGASLFETQHRPIWSVQQQYHHYPHTHSIASRSLLPTSSSVPTPSSPVSRSNTPPVPLSLSSPALFDSESSMSLSSTASSYVAPRLAPFCDPSTIHAADAACMLPTPESSLVLPARQCAGQHNQITTDSRYLDIPRTHAGGATATALFAHSFPAPPSNLFQSACRQGTDTISNADPMPQLLQSVGEYCWSHSQLHAAHHPHPPMPHSHPSPPTSSLASSSSSSDWDAVASPRSTSPVDVTPALSAMPTAAGALEGDGGVISRRESPAPCTYPPSPELSPLVSQVGDAGGGKLRWNVDGPPQGSSASAAGSDEGVVQISDSCARVDARQSAAGAVVSGGDMDGGDLGAGGKNAAFAVFMLNVLLVAKAVVGTGVCSIR</sequence>
<dbReference type="AlphaFoldDB" id="A0A1Y2HUT2"/>
<feature type="region of interest" description="Disordered" evidence="2">
    <location>
        <begin position="258"/>
        <end position="277"/>
    </location>
</feature>
<reference evidence="3 4" key="1">
    <citation type="submission" date="2016-07" db="EMBL/GenBank/DDBJ databases">
        <title>Pervasive Adenine N6-methylation of Active Genes in Fungi.</title>
        <authorList>
            <consortium name="DOE Joint Genome Institute"/>
            <person name="Mondo S.J."/>
            <person name="Dannebaum R.O."/>
            <person name="Kuo R.C."/>
            <person name="Labutti K."/>
            <person name="Haridas S."/>
            <person name="Kuo A."/>
            <person name="Salamov A."/>
            <person name="Ahrendt S.R."/>
            <person name="Lipzen A."/>
            <person name="Sullivan W."/>
            <person name="Andreopoulos W.B."/>
            <person name="Clum A."/>
            <person name="Lindquist E."/>
            <person name="Daum C."/>
            <person name="Ramamoorthy G.K."/>
            <person name="Gryganskyi A."/>
            <person name="Culley D."/>
            <person name="Magnuson J.K."/>
            <person name="James T.Y."/>
            <person name="O'Malley M.A."/>
            <person name="Stajich J.E."/>
            <person name="Spatafora J.W."/>
            <person name="Visel A."/>
            <person name="Grigoriev I.V."/>
        </authorList>
    </citation>
    <scope>NUCLEOTIDE SEQUENCE [LARGE SCALE GENOMIC DNA]</scope>
    <source>
        <strain evidence="3 4">PL171</strain>
    </source>
</reference>
<feature type="compositionally biased region" description="Pro residues" evidence="2">
    <location>
        <begin position="772"/>
        <end position="782"/>
    </location>
</feature>
<feature type="compositionally biased region" description="Basic and acidic residues" evidence="2">
    <location>
        <begin position="90"/>
        <end position="100"/>
    </location>
</feature>
<feature type="compositionally biased region" description="Basic residues" evidence="2">
    <location>
        <begin position="79"/>
        <end position="89"/>
    </location>
</feature>
<evidence type="ECO:0000256" key="2">
    <source>
        <dbReference type="SAM" id="MobiDB-lite"/>
    </source>
</evidence>
<feature type="compositionally biased region" description="Low complexity" evidence="2">
    <location>
        <begin position="783"/>
        <end position="793"/>
    </location>
</feature>
<evidence type="ECO:0000313" key="3">
    <source>
        <dbReference type="EMBL" id="ORZ38259.1"/>
    </source>
</evidence>
<name>A0A1Y2HUT2_9FUNG</name>
<feature type="coiled-coil region" evidence="1">
    <location>
        <begin position="450"/>
        <end position="477"/>
    </location>
</feature>
<comment type="caution">
    <text evidence="3">The sequence shown here is derived from an EMBL/GenBank/DDBJ whole genome shotgun (WGS) entry which is preliminary data.</text>
</comment>
<feature type="region of interest" description="Disordered" evidence="2">
    <location>
        <begin position="391"/>
        <end position="415"/>
    </location>
</feature>
<feature type="region of interest" description="Disordered" evidence="2">
    <location>
        <begin position="824"/>
        <end position="847"/>
    </location>
</feature>
<feature type="region of interest" description="Disordered" evidence="2">
    <location>
        <begin position="766"/>
        <end position="812"/>
    </location>
</feature>
<feature type="region of interest" description="Disordered" evidence="2">
    <location>
        <begin position="603"/>
        <end position="626"/>
    </location>
</feature>
<evidence type="ECO:0000256" key="1">
    <source>
        <dbReference type="SAM" id="Coils"/>
    </source>
</evidence>
<keyword evidence="1" id="KW-0175">Coiled coil</keyword>
<dbReference type="EMBL" id="MCFL01000009">
    <property type="protein sequence ID" value="ORZ38259.1"/>
    <property type="molecule type" value="Genomic_DNA"/>
</dbReference>
<proteinExistence type="predicted"/>
<dbReference type="Proteomes" id="UP000193411">
    <property type="component" value="Unassembled WGS sequence"/>
</dbReference>
<accession>A0A1Y2HUT2</accession>
<keyword evidence="4" id="KW-1185">Reference proteome</keyword>